<dbReference type="InterPro" id="IPR011050">
    <property type="entry name" value="Pectin_lyase_fold/virulence"/>
</dbReference>
<dbReference type="OrthoDB" id="7032869at2"/>
<dbReference type="Proteomes" id="UP000326953">
    <property type="component" value="Unassembled WGS sequence"/>
</dbReference>
<dbReference type="InterPro" id="IPR012334">
    <property type="entry name" value="Pectin_lyas_fold"/>
</dbReference>
<dbReference type="PROSITE" id="PS51688">
    <property type="entry name" value="ICA"/>
    <property type="match status" value="1"/>
</dbReference>
<accession>A0A5E6VY36</accession>
<evidence type="ECO:0000313" key="4">
    <source>
        <dbReference type="Proteomes" id="UP000326953"/>
    </source>
</evidence>
<name>A0A5E6VY36_PSEFL</name>
<reference evidence="3 4" key="1">
    <citation type="submission" date="2019-09" db="EMBL/GenBank/DDBJ databases">
        <authorList>
            <person name="Chandra G."/>
            <person name="Truman W A."/>
        </authorList>
    </citation>
    <scope>NUCLEOTIDE SEQUENCE [LARGE SCALE GENOMIC DNA]</scope>
    <source>
        <strain evidence="3">PS662</strain>
    </source>
</reference>
<dbReference type="EMBL" id="CABVHK010000015">
    <property type="protein sequence ID" value="VVN21519.1"/>
    <property type="molecule type" value="Genomic_DNA"/>
</dbReference>
<gene>
    <name evidence="3" type="ORF">PS662_04393</name>
</gene>
<sequence length="669" mass="71159">MRFNTGNAVGDDGSDDPRDLYDNSQIIDVWTTDRTKLSSPDRLGVPRKTWRGIEQQVTDYLIAQGYESIYLTYGAGVVVERQTQLVQRDGELYRVMNASDTPLTLTGTWATDAPKLQAVGDAALRQALANGTTALVDSAVVGYRGRHVNDRLDDTVYVTDDHGAPLGGAKGDGVTDDYAAIMAAFTFANLTGRKTIIFPKPTVSYAVGQMMQVPIVDNMRILGVGFPTIQYIGDSAVLAVVSLDQSISGGRYGIGFENFNIQGNAQVQEGLYTRAISHSTLRNVRSWDCVHSGIRINSGVCNTYDNIRATSVGGIVGAPGLAPAEGIVLDQQSVGDYVAWCTFINVISENVTGNGIRLNSATGNVFLGGTSEGNPRGIFINVGCDFNQFINIDYEDNGANSDVVINGRGNVFDNNQNLSSGSSFNYDVQDAEGTIFKGGNLRAVRLQASSNDTKFYGSRFSDDPGLGITGPGTYSSYGCVKEDNSGVISVAMPDKILRAGFGAAVGAANCSISAQGLGSTSASSCFRFLAGGSGTLLLEGRNDGVLFSPAIYALTTASPANCAIGSDGSFSRSTSALKYKDVKGPIPQDMIDQVMGLSGFMYQQKHGGDGARLFVGMAADDFDVDGLRPLISYGDDGDVEGLHYERLTVVLIEAVKQLSDRVRDLEKLI</sequence>
<feature type="region of interest" description="Disordered" evidence="1">
    <location>
        <begin position="1"/>
        <end position="20"/>
    </location>
</feature>
<dbReference type="AlphaFoldDB" id="A0A5E6VY36"/>
<dbReference type="RefSeq" id="WP_150712734.1">
    <property type="nucleotide sequence ID" value="NZ_CABVHK010000015.1"/>
</dbReference>
<evidence type="ECO:0000313" key="3">
    <source>
        <dbReference type="EMBL" id="VVN21519.1"/>
    </source>
</evidence>
<organism evidence="3 4">
    <name type="scientific">Pseudomonas fluorescens</name>
    <dbReference type="NCBI Taxonomy" id="294"/>
    <lineage>
        <taxon>Bacteria</taxon>
        <taxon>Pseudomonadati</taxon>
        <taxon>Pseudomonadota</taxon>
        <taxon>Gammaproteobacteria</taxon>
        <taxon>Pseudomonadales</taxon>
        <taxon>Pseudomonadaceae</taxon>
        <taxon>Pseudomonas</taxon>
    </lineage>
</organism>
<dbReference type="Gene3D" id="2.160.20.10">
    <property type="entry name" value="Single-stranded right-handed beta-helix, Pectin lyase-like"/>
    <property type="match status" value="1"/>
</dbReference>
<evidence type="ECO:0000256" key="1">
    <source>
        <dbReference type="SAM" id="MobiDB-lite"/>
    </source>
</evidence>
<dbReference type="InterPro" id="IPR030392">
    <property type="entry name" value="S74_ICA"/>
</dbReference>
<proteinExistence type="predicted"/>
<dbReference type="SUPFAM" id="SSF51126">
    <property type="entry name" value="Pectin lyase-like"/>
    <property type="match status" value="1"/>
</dbReference>
<protein>
    <recommendedName>
        <fullName evidence="2">Peptidase S74 domain-containing protein</fullName>
    </recommendedName>
</protein>
<feature type="domain" description="Peptidase S74" evidence="2">
    <location>
        <begin position="575"/>
        <end position="669"/>
    </location>
</feature>
<evidence type="ECO:0000259" key="2">
    <source>
        <dbReference type="PROSITE" id="PS51688"/>
    </source>
</evidence>